<keyword evidence="7 14" id="KW-0479">Metal-binding</keyword>
<dbReference type="Gene3D" id="1.10.630.10">
    <property type="entry name" value="Cytochrome P450"/>
    <property type="match status" value="4"/>
</dbReference>
<feature type="non-terminal residue" evidence="16">
    <location>
        <position position="1325"/>
    </location>
</feature>
<protein>
    <recommendedName>
        <fullName evidence="18">Cytochrome P450</fullName>
    </recommendedName>
</protein>
<evidence type="ECO:0000256" key="4">
    <source>
        <dbReference type="ARBA" id="ARBA00004406"/>
    </source>
</evidence>
<feature type="binding site" description="axial binding residue" evidence="14">
    <location>
        <position position="452"/>
    </location>
    <ligand>
        <name>heme</name>
        <dbReference type="ChEBI" id="CHEBI:30413"/>
    </ligand>
    <ligandPart>
        <name>Fe</name>
        <dbReference type="ChEBI" id="CHEBI:18248"/>
    </ligandPart>
</feature>
<comment type="caution">
    <text evidence="16">The sequence shown here is derived from an EMBL/GenBank/DDBJ whole genome shotgun (WGS) entry which is preliminary data.</text>
</comment>
<dbReference type="GO" id="GO:0005789">
    <property type="term" value="C:endoplasmic reticulum membrane"/>
    <property type="evidence" value="ECO:0007669"/>
    <property type="project" value="UniProtKB-SubCell"/>
</dbReference>
<keyword evidence="6 14" id="KW-0349">Heme</keyword>
<evidence type="ECO:0000256" key="5">
    <source>
        <dbReference type="ARBA" id="ARBA00010617"/>
    </source>
</evidence>
<dbReference type="FunFam" id="1.10.630.10:FF:000035">
    <property type="entry name" value="CYtochrome P450 family"/>
    <property type="match status" value="2"/>
</dbReference>
<dbReference type="PANTHER" id="PTHR24291">
    <property type="entry name" value="CYTOCHROME P450 FAMILY 4"/>
    <property type="match status" value="1"/>
</dbReference>
<keyword evidence="11 14" id="KW-0408">Iron</keyword>
<evidence type="ECO:0000256" key="10">
    <source>
        <dbReference type="ARBA" id="ARBA00023002"/>
    </source>
</evidence>
<proteinExistence type="inferred from homology"/>
<dbReference type="EMBL" id="NNAY01000635">
    <property type="protein sequence ID" value="OXU27282.1"/>
    <property type="molecule type" value="Genomic_DNA"/>
</dbReference>
<keyword evidence="10" id="KW-0560">Oxidoreductase</keyword>
<dbReference type="InterPro" id="IPR001128">
    <property type="entry name" value="Cyt_P450"/>
</dbReference>
<evidence type="ECO:0008006" key="18">
    <source>
        <dbReference type="Google" id="ProtNLM"/>
    </source>
</evidence>
<dbReference type="PROSITE" id="PS00086">
    <property type="entry name" value="CYTOCHROME_P450"/>
    <property type="match status" value="2"/>
</dbReference>
<keyword evidence="13" id="KW-0472">Membrane</keyword>
<evidence type="ECO:0000256" key="6">
    <source>
        <dbReference type="ARBA" id="ARBA00022617"/>
    </source>
</evidence>
<evidence type="ECO:0000256" key="1">
    <source>
        <dbReference type="ARBA" id="ARBA00001971"/>
    </source>
</evidence>
<comment type="function">
    <text evidence="2">May be involved in the metabolism of insect hormones and in the breakdown of synthetic insecticides.</text>
</comment>
<evidence type="ECO:0000256" key="2">
    <source>
        <dbReference type="ARBA" id="ARBA00003690"/>
    </source>
</evidence>
<dbReference type="CDD" id="cd20628">
    <property type="entry name" value="CYP4"/>
    <property type="match status" value="2"/>
</dbReference>
<dbReference type="PANTHER" id="PTHR24291:SF189">
    <property type="entry name" value="CYTOCHROME P450 4C3-RELATED"/>
    <property type="match status" value="1"/>
</dbReference>
<evidence type="ECO:0000256" key="11">
    <source>
        <dbReference type="ARBA" id="ARBA00023004"/>
    </source>
</evidence>
<evidence type="ECO:0000313" key="17">
    <source>
        <dbReference type="Proteomes" id="UP000215335"/>
    </source>
</evidence>
<feature type="signal peptide" evidence="15">
    <location>
        <begin position="1"/>
        <end position="16"/>
    </location>
</feature>
<evidence type="ECO:0000256" key="7">
    <source>
        <dbReference type="ARBA" id="ARBA00022723"/>
    </source>
</evidence>
<dbReference type="Proteomes" id="UP000215335">
    <property type="component" value="Unassembled WGS sequence"/>
</dbReference>
<feature type="chain" id="PRO_5012963543" description="Cytochrome P450" evidence="15">
    <location>
        <begin position="17"/>
        <end position="1325"/>
    </location>
</feature>
<evidence type="ECO:0000256" key="8">
    <source>
        <dbReference type="ARBA" id="ARBA00022824"/>
    </source>
</evidence>
<dbReference type="InterPro" id="IPR036396">
    <property type="entry name" value="Cyt_P450_sf"/>
</dbReference>
<dbReference type="InterPro" id="IPR050196">
    <property type="entry name" value="Cytochrome_P450_Monoox"/>
</dbReference>
<accession>A0A232F9J7</accession>
<dbReference type="SUPFAM" id="SSF48264">
    <property type="entry name" value="Cytochrome P450"/>
    <property type="match status" value="3"/>
</dbReference>
<evidence type="ECO:0000256" key="13">
    <source>
        <dbReference type="ARBA" id="ARBA00023136"/>
    </source>
</evidence>
<evidence type="ECO:0000256" key="3">
    <source>
        <dbReference type="ARBA" id="ARBA00004174"/>
    </source>
</evidence>
<comment type="subcellular location">
    <subcellularLocation>
        <location evidence="4">Endoplasmic reticulum membrane</location>
        <topology evidence="4">Peripheral membrane protein</topology>
    </subcellularLocation>
    <subcellularLocation>
        <location evidence="3">Microsome membrane</location>
        <topology evidence="3">Peripheral membrane protein</topology>
    </subcellularLocation>
</comment>
<keyword evidence="9" id="KW-0492">Microsome</keyword>
<evidence type="ECO:0000256" key="14">
    <source>
        <dbReference type="PIRSR" id="PIRSR602401-1"/>
    </source>
</evidence>
<dbReference type="GO" id="GO:0020037">
    <property type="term" value="F:heme binding"/>
    <property type="evidence" value="ECO:0007669"/>
    <property type="project" value="InterPro"/>
</dbReference>
<dbReference type="InterPro" id="IPR017972">
    <property type="entry name" value="Cyt_P450_CS"/>
</dbReference>
<reference evidence="16 17" key="1">
    <citation type="journal article" date="2017" name="Curr. Biol.">
        <title>The Evolution of Venom by Co-option of Single-Copy Genes.</title>
        <authorList>
            <person name="Martinson E.O."/>
            <person name="Mrinalini"/>
            <person name="Kelkar Y.D."/>
            <person name="Chang C.H."/>
            <person name="Werren J.H."/>
        </authorList>
    </citation>
    <scope>NUCLEOTIDE SEQUENCE [LARGE SCALE GENOMIC DNA]</scope>
    <source>
        <strain evidence="16 17">Alberta</strain>
        <tissue evidence="16">Whole body</tissue>
    </source>
</reference>
<dbReference type="PRINTS" id="PR00385">
    <property type="entry name" value="P450"/>
</dbReference>
<gene>
    <name evidence="16" type="ORF">TSAR_000350</name>
</gene>
<evidence type="ECO:0000256" key="12">
    <source>
        <dbReference type="ARBA" id="ARBA00023033"/>
    </source>
</evidence>
<keyword evidence="12" id="KW-0503">Monooxygenase</keyword>
<evidence type="ECO:0000313" key="16">
    <source>
        <dbReference type="EMBL" id="OXU27282.1"/>
    </source>
</evidence>
<dbReference type="PRINTS" id="PR00463">
    <property type="entry name" value="EP450I"/>
</dbReference>
<organism evidence="16 17">
    <name type="scientific">Trichomalopsis sarcophagae</name>
    <dbReference type="NCBI Taxonomy" id="543379"/>
    <lineage>
        <taxon>Eukaryota</taxon>
        <taxon>Metazoa</taxon>
        <taxon>Ecdysozoa</taxon>
        <taxon>Arthropoda</taxon>
        <taxon>Hexapoda</taxon>
        <taxon>Insecta</taxon>
        <taxon>Pterygota</taxon>
        <taxon>Neoptera</taxon>
        <taxon>Endopterygota</taxon>
        <taxon>Hymenoptera</taxon>
        <taxon>Apocrita</taxon>
        <taxon>Proctotrupomorpha</taxon>
        <taxon>Chalcidoidea</taxon>
        <taxon>Pteromalidae</taxon>
        <taxon>Pteromalinae</taxon>
        <taxon>Trichomalopsis</taxon>
    </lineage>
</organism>
<evidence type="ECO:0000256" key="9">
    <source>
        <dbReference type="ARBA" id="ARBA00022848"/>
    </source>
</evidence>
<dbReference type="Pfam" id="PF00067">
    <property type="entry name" value="p450"/>
    <property type="match status" value="5"/>
</dbReference>
<evidence type="ECO:0000256" key="15">
    <source>
        <dbReference type="SAM" id="SignalP"/>
    </source>
</evidence>
<keyword evidence="17" id="KW-1185">Reference proteome</keyword>
<dbReference type="STRING" id="543379.A0A232F9J7"/>
<dbReference type="GO" id="GO:0005506">
    <property type="term" value="F:iron ion binding"/>
    <property type="evidence" value="ECO:0007669"/>
    <property type="project" value="InterPro"/>
</dbReference>
<dbReference type="GO" id="GO:0016705">
    <property type="term" value="F:oxidoreductase activity, acting on paired donors, with incorporation or reduction of molecular oxygen"/>
    <property type="evidence" value="ECO:0007669"/>
    <property type="project" value="InterPro"/>
</dbReference>
<comment type="similarity">
    <text evidence="5">Belongs to the cytochrome P450 family.</text>
</comment>
<dbReference type="InterPro" id="IPR002401">
    <property type="entry name" value="Cyt_P450_E_grp-I"/>
</dbReference>
<keyword evidence="8" id="KW-0256">Endoplasmic reticulum</keyword>
<comment type="cofactor">
    <cofactor evidence="1 14">
        <name>heme</name>
        <dbReference type="ChEBI" id="CHEBI:30413"/>
    </cofactor>
</comment>
<dbReference type="GO" id="GO:0004497">
    <property type="term" value="F:monooxygenase activity"/>
    <property type="evidence" value="ECO:0007669"/>
    <property type="project" value="UniProtKB-KW"/>
</dbReference>
<keyword evidence="15" id="KW-0732">Signal</keyword>
<sequence>MIPIFVLLLLLTLIACHIFTRYTRKGRLLNIIPGPAPLPIIGNLLQFAVTSAHDLWKITRKYSTDYYPITRFWTIGLCVVSVRHPDDLEILLNSQKTITKGYIYNYLHSWLKSGLLTSTGDKWRQRRKLLTPAFHFNILKEYLGPMNEEGLRCVDDLKNDGERTIKDLVEFLSESTLNVICESAMGVSLNHIETGLTTKYKKAIHDMGYIVSFRLCRPYIFDWIMNLPWKFGNLQRKSLKILHHFTNKFIQEKKILNEESKGNYSDVTENFEDNREHSKSKKRLAFLDLLLTAKKNNMIDDEGIQEEVDTFTFEGHDTTAMALTFTLMLLAENKEAQEKARAEAKEVLDCSHGKLDASDVQKLNYLDRCIKESLRLYPPVSTIVRYSADELQLKNALVPADTHIVVHFFDTHRDPNFWPEPNKFDPDRFLPERSVGRHPYAFVPFSAGSRNCIGQKFAMMEMKILIARILYDFRLEPTEHLADGYTDIPLLADIKSPNFEKNSWVKTLSICGKFVNIQHKFWELGRQFSNEYYPITRFWLFKTAVISVRHPDDLEIIFTSQKFIDKGYIYDYLHPWLKTGLLTSTTNKWRQRRKILTPAFHFSILKKYLENMNEEGKKIVNELKNEGQIIEKSLMPFCSSCTLNIICESALGVSLDSLDGKIVNKMPRPFLTNWMMNFVWKMGSVQRNAVRVLHRFTDEIIKDRKTYHKRMNNKYLKEYADNIKQNRSYEKDINQKKKYAMLDLLLAAEYNGLIDYNGIKEEVDTFTFEAHDTTGMAMAFALMLLAENREAQNKARVEIIEVLDRHNGEMELTNLQEMNYLDRCIKEALRLFPPVATVMRYTAEEVQLKNALVPADSHIMIHLYDTHRDPNFWSEPEKFDPDRFLPERSINRHPFAYLPFSAGPRNCIGEKRRLSMLGLLLAAQQNVLDYDGIKEEVDTFFFEKIKKLSKIPGPTAYPIVGNMFMFNTSSMHDFWQLGRLTMKKYYPITRFWSLHSALISVGHPEDLEILLSSQKVIEKGYVYWYLQPWLRTGLLTSTDDKWRQRQQILTPAFWTYAKKRVLKERRKDHESTGYRYLNDEYTGEVKYDLGIGHKRRLAMLDLLLGHDTSSMAMTFTLMLLAENKEAQDLARAEVIRLLDKSGGKIGVTQIQELYYLERCLSLNSSSSEIYLIKLQVGKGETILSENQNRYFGLIHVQNATVPADSHFMIHFWDTHRDANFWPEPDKFDPDRFLPENAKNRDPYAYVPFSAGPCNCIGQKFAIMELKSLIARILNDFYLEPIDRTTDMKLIADIILRPLDPVRLKYPEFLLDPESPVPPPCIIHHL</sequence>
<name>A0A232F9J7_9HYME</name>